<feature type="compositionally biased region" description="Basic and acidic residues" evidence="2">
    <location>
        <begin position="488"/>
        <end position="509"/>
    </location>
</feature>
<dbReference type="Pfam" id="PF03999">
    <property type="entry name" value="MAP65_ASE1"/>
    <property type="match status" value="1"/>
</dbReference>
<protein>
    <submittedName>
        <fullName evidence="3">Uncharacterized protein</fullName>
    </submittedName>
</protein>
<reference evidence="3" key="1">
    <citation type="submission" date="2020-06" db="EMBL/GenBank/DDBJ databases">
        <title>WGS assembly of Ceratodon purpureus strain R40.</title>
        <authorList>
            <person name="Carey S.B."/>
            <person name="Jenkins J."/>
            <person name="Shu S."/>
            <person name="Lovell J.T."/>
            <person name="Sreedasyam A."/>
            <person name="Maumus F."/>
            <person name="Tiley G.P."/>
            <person name="Fernandez-Pozo N."/>
            <person name="Barry K."/>
            <person name="Chen C."/>
            <person name="Wang M."/>
            <person name="Lipzen A."/>
            <person name="Daum C."/>
            <person name="Saski C.A."/>
            <person name="Payton A.C."/>
            <person name="Mcbreen J.C."/>
            <person name="Conrad R.E."/>
            <person name="Kollar L.M."/>
            <person name="Olsson S."/>
            <person name="Huttunen S."/>
            <person name="Landis J.B."/>
            <person name="Wickett N.J."/>
            <person name="Johnson M.G."/>
            <person name="Rensing S.A."/>
            <person name="Grimwood J."/>
            <person name="Schmutz J."/>
            <person name="Mcdaniel S.F."/>
        </authorList>
    </citation>
    <scope>NUCLEOTIDE SEQUENCE</scope>
    <source>
        <strain evidence="3">R40</strain>
    </source>
</reference>
<dbReference type="GO" id="GO:0008017">
    <property type="term" value="F:microtubule binding"/>
    <property type="evidence" value="ECO:0007669"/>
    <property type="project" value="InterPro"/>
</dbReference>
<comment type="caution">
    <text evidence="3">The sequence shown here is derived from an EMBL/GenBank/DDBJ whole genome shotgun (WGS) entry which is preliminary data.</text>
</comment>
<dbReference type="GO" id="GO:0005819">
    <property type="term" value="C:spindle"/>
    <property type="evidence" value="ECO:0007669"/>
    <property type="project" value="TreeGrafter"/>
</dbReference>
<evidence type="ECO:0000256" key="2">
    <source>
        <dbReference type="SAM" id="MobiDB-lite"/>
    </source>
</evidence>
<dbReference type="GO" id="GO:0005737">
    <property type="term" value="C:cytoplasm"/>
    <property type="evidence" value="ECO:0007669"/>
    <property type="project" value="TreeGrafter"/>
</dbReference>
<feature type="region of interest" description="Disordered" evidence="2">
    <location>
        <begin position="488"/>
        <end position="628"/>
    </location>
</feature>
<comment type="similarity">
    <text evidence="1">Belongs to the MAP65/ASE1 family.</text>
</comment>
<feature type="compositionally biased region" description="Polar residues" evidence="2">
    <location>
        <begin position="532"/>
        <end position="549"/>
    </location>
</feature>
<proteinExistence type="inferred from homology"/>
<sequence length="637" mass="71504">MMDSCEGVGGVMRSSVQEPGVEAVAAGTSCGSLLRELERIWDEVGESDDDREKMLQQLEQECVEVYRRKVDSVDCARASLQQALAHAEADFSALYTSLGEPALGQREKRPGTLKDQVAAIGPHLEELRRRKEDRARQFLEVKTEIAEICEEIAGNYGELGEVDVPEEKDLTLRRLDDYHGQLETLQKEKSERQHKVLEYVNSIHQLCSVMGMDFFEIVTDVHFSLNDALEIPKSISNETLDRLAKTIHSLHAEKKERVLKVKDIGTKMFELWSLMGTSFEEQQVYQHITCHISSSEEEIVTPRSLSLETIQEAQVEVERLDVLKKSKMKELVLKKRLDLEEVCKSAHLEPDANTAVDKLIAVMDAGTVDAAELLSNLEVDIINAKKEVASRKDILILLERWMSACEEEGWLEDYNKDENRFASKGAHLNLKRAEKARAAIAKLPAMVESLTQRTKLWEDERGLSFMFDGVRFLSMLNEYKNLREGKEVEKRRLRDSKKVKEQLQPEKETIIGSKSSPKGAALSSKKAERSPRVSNIGANGQNRATTPTRRLSLGSAIMQPPESPELFRNRSVNSRSQLPASNCKDLKRERAKPTAPINFVATENEHSSSGSGSNPASPRQLFVEDVDGPVSALPVAL</sequence>
<dbReference type="PANTHER" id="PTHR19321:SF41">
    <property type="entry name" value="FASCETTO-RELATED"/>
    <property type="match status" value="1"/>
</dbReference>
<dbReference type="GO" id="GO:0000226">
    <property type="term" value="P:microtubule cytoskeleton organization"/>
    <property type="evidence" value="ECO:0007669"/>
    <property type="project" value="InterPro"/>
</dbReference>
<name>A0A8T0J4M8_CERPU</name>
<evidence type="ECO:0000256" key="1">
    <source>
        <dbReference type="ARBA" id="ARBA00006187"/>
    </source>
</evidence>
<dbReference type="Proteomes" id="UP000822688">
    <property type="component" value="Chromosome 1"/>
</dbReference>
<dbReference type="PANTHER" id="PTHR19321">
    <property type="entry name" value="PROTEIN REGULATOR OF CYTOKINESIS 1 PRC1-RELATED"/>
    <property type="match status" value="1"/>
</dbReference>
<evidence type="ECO:0000313" key="4">
    <source>
        <dbReference type="Proteomes" id="UP000822688"/>
    </source>
</evidence>
<accession>A0A8T0J4M8</accession>
<gene>
    <name evidence="3" type="ORF">KC19_1G104500</name>
</gene>
<feature type="compositionally biased region" description="Polar residues" evidence="2">
    <location>
        <begin position="570"/>
        <end position="580"/>
    </location>
</feature>
<dbReference type="AlphaFoldDB" id="A0A8T0J4M8"/>
<dbReference type="EMBL" id="CM026421">
    <property type="protein sequence ID" value="KAG0590505.1"/>
    <property type="molecule type" value="Genomic_DNA"/>
</dbReference>
<dbReference type="InterPro" id="IPR007145">
    <property type="entry name" value="MAP65_Ase1_PRC1"/>
</dbReference>
<keyword evidence="4" id="KW-1185">Reference proteome</keyword>
<organism evidence="3 4">
    <name type="scientific">Ceratodon purpureus</name>
    <name type="common">Fire moss</name>
    <name type="synonym">Dicranum purpureum</name>
    <dbReference type="NCBI Taxonomy" id="3225"/>
    <lineage>
        <taxon>Eukaryota</taxon>
        <taxon>Viridiplantae</taxon>
        <taxon>Streptophyta</taxon>
        <taxon>Embryophyta</taxon>
        <taxon>Bryophyta</taxon>
        <taxon>Bryophytina</taxon>
        <taxon>Bryopsida</taxon>
        <taxon>Dicranidae</taxon>
        <taxon>Pseudoditrichales</taxon>
        <taxon>Ditrichaceae</taxon>
        <taxon>Ceratodon</taxon>
    </lineage>
</organism>
<evidence type="ECO:0000313" key="3">
    <source>
        <dbReference type="EMBL" id="KAG0590505.1"/>
    </source>
</evidence>
<dbReference type="Gene3D" id="1.20.58.1520">
    <property type="match status" value="1"/>
</dbReference>